<evidence type="ECO:0008006" key="2">
    <source>
        <dbReference type="Google" id="ProtNLM"/>
    </source>
</evidence>
<reference evidence="1" key="1">
    <citation type="submission" date="2019-08" db="EMBL/GenBank/DDBJ databases">
        <authorList>
            <person name="Kucharzyk K."/>
            <person name="Murdoch R.W."/>
            <person name="Higgins S."/>
            <person name="Loffler F."/>
        </authorList>
    </citation>
    <scope>NUCLEOTIDE SEQUENCE</scope>
</reference>
<name>A0A645IXV1_9ZZZZ</name>
<gene>
    <name evidence="1" type="ORF">SDC9_202940</name>
</gene>
<dbReference type="AlphaFoldDB" id="A0A645IXV1"/>
<dbReference type="PROSITE" id="PS00430">
    <property type="entry name" value="TONB_DEPENDENT_REC_1"/>
    <property type="match status" value="1"/>
</dbReference>
<organism evidence="1">
    <name type="scientific">bioreactor metagenome</name>
    <dbReference type="NCBI Taxonomy" id="1076179"/>
    <lineage>
        <taxon>unclassified sequences</taxon>
        <taxon>metagenomes</taxon>
        <taxon>ecological metagenomes</taxon>
    </lineage>
</organism>
<protein>
    <recommendedName>
        <fullName evidence="2">Gram-positive cocci surface proteins LPxTG domain-containing protein</fullName>
    </recommendedName>
</protein>
<accession>A0A645IXV1</accession>
<proteinExistence type="predicted"/>
<dbReference type="EMBL" id="VSSQ01124291">
    <property type="protein sequence ID" value="MPN55259.1"/>
    <property type="molecule type" value="Genomic_DNA"/>
</dbReference>
<evidence type="ECO:0000313" key="1">
    <source>
        <dbReference type="EMBL" id="MPN55259.1"/>
    </source>
</evidence>
<comment type="caution">
    <text evidence="1">The sequence shown here is derived from an EMBL/GenBank/DDBJ whole genome shotgun (WGS) entry which is preliminary data.</text>
</comment>
<sequence>MTRTATADTTGAWSDLLSSILVGSHAVKVASGTSSLSFTLNISSASATTTATTSSTTTATASSVAATTKGGLPVSGGVEDTMLVLAAAALIFGLGITVKARSL</sequence>
<dbReference type="InterPro" id="IPR010916">
    <property type="entry name" value="TonB_box_CS"/>
</dbReference>